<reference evidence="4" key="1">
    <citation type="journal article" date="2020" name="Stud. Mycol.">
        <title>101 Dothideomycetes genomes: a test case for predicting lifestyles and emergence of pathogens.</title>
        <authorList>
            <person name="Haridas S."/>
            <person name="Albert R."/>
            <person name="Binder M."/>
            <person name="Bloem J."/>
            <person name="Labutti K."/>
            <person name="Salamov A."/>
            <person name="Andreopoulos B."/>
            <person name="Baker S."/>
            <person name="Barry K."/>
            <person name="Bills G."/>
            <person name="Bluhm B."/>
            <person name="Cannon C."/>
            <person name="Castanera R."/>
            <person name="Culley D."/>
            <person name="Daum C."/>
            <person name="Ezra D."/>
            <person name="Gonzalez J."/>
            <person name="Henrissat B."/>
            <person name="Kuo A."/>
            <person name="Liang C."/>
            <person name="Lipzen A."/>
            <person name="Lutzoni F."/>
            <person name="Magnuson J."/>
            <person name="Mondo S."/>
            <person name="Nolan M."/>
            <person name="Ohm R."/>
            <person name="Pangilinan J."/>
            <person name="Park H.-J."/>
            <person name="Ramirez L."/>
            <person name="Alfaro M."/>
            <person name="Sun H."/>
            <person name="Tritt A."/>
            <person name="Yoshinaga Y."/>
            <person name="Zwiers L.-H."/>
            <person name="Turgeon B."/>
            <person name="Goodwin S."/>
            <person name="Spatafora J."/>
            <person name="Crous P."/>
            <person name="Grigoriev I."/>
        </authorList>
    </citation>
    <scope>NUCLEOTIDE SEQUENCE</scope>
    <source>
        <strain evidence="4">CBS 121167</strain>
    </source>
</reference>
<keyword evidence="2" id="KW-0812">Transmembrane</keyword>
<feature type="transmembrane region" description="Helical" evidence="2">
    <location>
        <begin position="386"/>
        <end position="406"/>
    </location>
</feature>
<evidence type="ECO:0000256" key="1">
    <source>
        <dbReference type="SAM" id="MobiDB-lite"/>
    </source>
</evidence>
<feature type="transmembrane region" description="Helical" evidence="2">
    <location>
        <begin position="512"/>
        <end position="535"/>
    </location>
</feature>
<dbReference type="Pfam" id="PF20163">
    <property type="entry name" value="DUF6536"/>
    <property type="match status" value="1"/>
</dbReference>
<gene>
    <name evidence="4" type="ORF">K452DRAFT_336248</name>
</gene>
<dbReference type="PANTHER" id="PTHR35395">
    <property type="entry name" value="DUF6536 DOMAIN-CONTAINING PROTEIN"/>
    <property type="match status" value="1"/>
</dbReference>
<name>A0A6A6B627_9PEZI</name>
<feature type="transmembrane region" description="Helical" evidence="2">
    <location>
        <begin position="541"/>
        <end position="565"/>
    </location>
</feature>
<dbReference type="Proteomes" id="UP000799438">
    <property type="component" value="Unassembled WGS sequence"/>
</dbReference>
<dbReference type="GeneID" id="54302740"/>
<dbReference type="PANTHER" id="PTHR35395:SF1">
    <property type="entry name" value="DUF6536 DOMAIN-CONTAINING PROTEIN"/>
    <property type="match status" value="1"/>
</dbReference>
<feature type="compositionally biased region" description="Polar residues" evidence="1">
    <location>
        <begin position="752"/>
        <end position="769"/>
    </location>
</feature>
<organism evidence="4 5">
    <name type="scientific">Aplosporella prunicola CBS 121167</name>
    <dbReference type="NCBI Taxonomy" id="1176127"/>
    <lineage>
        <taxon>Eukaryota</taxon>
        <taxon>Fungi</taxon>
        <taxon>Dikarya</taxon>
        <taxon>Ascomycota</taxon>
        <taxon>Pezizomycotina</taxon>
        <taxon>Dothideomycetes</taxon>
        <taxon>Dothideomycetes incertae sedis</taxon>
        <taxon>Botryosphaeriales</taxon>
        <taxon>Aplosporellaceae</taxon>
        <taxon>Aplosporella</taxon>
    </lineage>
</organism>
<evidence type="ECO:0000256" key="2">
    <source>
        <dbReference type="SAM" id="Phobius"/>
    </source>
</evidence>
<dbReference type="AlphaFoldDB" id="A0A6A6B627"/>
<dbReference type="EMBL" id="ML995492">
    <property type="protein sequence ID" value="KAF2139582.1"/>
    <property type="molecule type" value="Genomic_DNA"/>
</dbReference>
<evidence type="ECO:0000313" key="4">
    <source>
        <dbReference type="EMBL" id="KAF2139582.1"/>
    </source>
</evidence>
<dbReference type="OrthoDB" id="5429634at2759"/>
<keyword evidence="5" id="KW-1185">Reference proteome</keyword>
<dbReference type="InterPro" id="IPR046623">
    <property type="entry name" value="DUF6536"/>
</dbReference>
<feature type="domain" description="DUF6536" evidence="3">
    <location>
        <begin position="3"/>
        <end position="126"/>
    </location>
</feature>
<feature type="transmembrane region" description="Helical" evidence="2">
    <location>
        <begin position="90"/>
        <end position="108"/>
    </location>
</feature>
<evidence type="ECO:0000259" key="3">
    <source>
        <dbReference type="Pfam" id="PF20163"/>
    </source>
</evidence>
<accession>A0A6A6B627</accession>
<proteinExistence type="predicted"/>
<protein>
    <recommendedName>
        <fullName evidence="3">DUF6536 domain-containing protein</fullName>
    </recommendedName>
</protein>
<sequence length="793" mass="88823">MVYALRTADWKSHDRGVLLDGDCNSVRNANMWIHVYINVASTLLLGASSFAMQCFSAPTREQINKAHKKRIWLDIGVPSLRNVRFMRRKYVIMWYTLAATSLVLHLLFNSTIFSTLDARSYTAYTLRGGVLEVYNGSVYAKARYMTENTPYSDLILPSNPEKEEIQGLEYFKTTLTTEDLLTKEECISAFGKAFVSDRRMIILDLSNETIWFSTLAMPGTFNLNTLINASYAVNINGNSVPENCIPDPTWWMCGSAPECGSICNYGEKNDWTPFGFSAERCFSPRLPESCRLEISRGFAITVSVVGLIKALVVGIGAFSSRPPPLLTIGDAVSSFLEHPDPTTTGACFLQKRDLDACPPSWTIAPKFWMPRRKHRIQAISRRKTTLYLNLYLLVTVIILLVLVLGFHNIKGAKNFMSLVSPSLWGMSVQTLITGPVVSTDSLFNTAMLANIAQPILSCLYFLYNGALTSMCLAAEWDQFGANRKSLRVSGIPTGSQRCSYSLQLPFRFGIPLMAISGALHWLASQCIFMVSIIFVDQNKSAFILGYSVPAISSLLLLSLIMFAYAGSIASYPLKNGIPVVGSCSAAISAACHPESDGKNPSVCLPVMWGMLKQKGDTEIHCGFTNREVELPQQSMSYKVWATRTKECLKKFGLATYITDDRPYLPPLLNFSEYSTAFRMLFSKRLYEFYFHALKEPKPGSLEHGDFQARAQILSRMMYDAWEDIPDVKHYHAKETWEYLEKKFGEIPRSGRAPQTTSGPYKTSVSPDTCNGGSSNLRHWLEYVWNDAYSRAEQ</sequence>
<keyword evidence="2" id="KW-0472">Membrane</keyword>
<feature type="region of interest" description="Disordered" evidence="1">
    <location>
        <begin position="747"/>
        <end position="769"/>
    </location>
</feature>
<keyword evidence="2" id="KW-1133">Transmembrane helix</keyword>
<evidence type="ECO:0000313" key="5">
    <source>
        <dbReference type="Proteomes" id="UP000799438"/>
    </source>
</evidence>
<dbReference type="RefSeq" id="XP_033395295.1">
    <property type="nucleotide sequence ID" value="XM_033545240.1"/>
</dbReference>